<feature type="transmembrane region" description="Helical" evidence="4">
    <location>
        <begin position="12"/>
        <end position="34"/>
    </location>
</feature>
<feature type="transmembrane region" description="Helical" evidence="4">
    <location>
        <begin position="234"/>
        <end position="253"/>
    </location>
</feature>
<dbReference type="EMBL" id="LYCR01000041">
    <property type="protein sequence ID" value="OGM45511.1"/>
    <property type="molecule type" value="Genomic_DNA"/>
</dbReference>
<feature type="transmembrane region" description="Helical" evidence="4">
    <location>
        <begin position="362"/>
        <end position="383"/>
    </location>
</feature>
<feature type="domain" description="Glycosyl transferase CAP10" evidence="5">
    <location>
        <begin position="672"/>
        <end position="985"/>
    </location>
</feature>
<keyword evidence="4" id="KW-1133">Transmembrane helix</keyword>
<gene>
    <name evidence="6" type="ORF">ABOM_006533</name>
</gene>
<feature type="transmembrane region" description="Helical" evidence="4">
    <location>
        <begin position="333"/>
        <end position="356"/>
    </location>
</feature>
<evidence type="ECO:0000313" key="6">
    <source>
        <dbReference type="EMBL" id="OGM45511.1"/>
    </source>
</evidence>
<name>A0A1F8A1B5_9EURO</name>
<dbReference type="SMART" id="SM00672">
    <property type="entry name" value="CAP10"/>
    <property type="match status" value="1"/>
</dbReference>
<dbReference type="PANTHER" id="PTHR12203:SF35">
    <property type="entry name" value="PROTEIN O-GLUCOSYLTRANSFERASE 1"/>
    <property type="match status" value="1"/>
</dbReference>
<feature type="transmembrane region" description="Helical" evidence="4">
    <location>
        <begin position="307"/>
        <end position="326"/>
    </location>
</feature>
<dbReference type="Proteomes" id="UP000179179">
    <property type="component" value="Unassembled WGS sequence"/>
</dbReference>
<keyword evidence="2" id="KW-0808">Transferase</keyword>
<dbReference type="RefSeq" id="XP_022389228.1">
    <property type="nucleotide sequence ID" value="XM_022533662.1"/>
</dbReference>
<dbReference type="GO" id="GO:0016740">
    <property type="term" value="F:transferase activity"/>
    <property type="evidence" value="ECO:0007669"/>
    <property type="project" value="UniProtKB-KW"/>
</dbReference>
<evidence type="ECO:0000259" key="5">
    <source>
        <dbReference type="SMART" id="SM00672"/>
    </source>
</evidence>
<keyword evidence="4" id="KW-0812">Transmembrane</keyword>
<keyword evidence="7" id="KW-1185">Reference proteome</keyword>
<feature type="transmembrane region" description="Helical" evidence="4">
    <location>
        <begin position="107"/>
        <end position="125"/>
    </location>
</feature>
<accession>A0A1F8A1B5</accession>
<evidence type="ECO:0000256" key="4">
    <source>
        <dbReference type="SAM" id="Phobius"/>
    </source>
</evidence>
<sequence>MNLFSAESGLKASMVAFLLSCTFVTTSYTTTFAFDHPLESAILACFLTAIFLLITSRFADAFPTLSSPAHKYSAIPLTELSHSAAEEPSSPSNHNGNFPSRKILGSSRWIGVGLLSGMGCLRIALYHQINLNNECAPAGYAYMIPFLIALYDYWRNQRGRPKQEWIAPEGPSNAHLRMFVAVISRAYFYLCRSRLRNVLSAVFLMAAGLLVATFDEGRQSTYICPIISGLHPRFRAYRFLSVTLDTLILIGAAEFCREGNRSRDGRKKQALVSWGYGFFGVAVICFIAALVLKKVAPGDGGFVNSHYLRSAAGQGLLVAFTVLSAFQLMPFYGAVGISILAASVSINFMLASILFNGQSFPLILPSRAFAALLLTFLGVMLYLCGQTASEEEPQFLYGFNVFMRIFFSIIFGFVVILIAQQPSVANVHPIDLLIYEGRKHHDRWKSSANGSKNLAEAVAQYRAKYNQHPPPGFDKWYEYATSRSSVVIDEFDQIYDNLLPFRALSPEEIRKVTHQLATNPYNDIGAISIRNGTARVQQGIKPTHAWMVIGAAKIIEKFSEHLPDMDLAFNLNDEPRVSVPWEKMSVLKAQARSQAPPPSEGLTNGWSSDRDEGWAPIEPADQTTETMFTDSSFVNIFDRYVGALCPHSSKARSRRMWDRHHICMGCIRPHSMGQFPSDWAVATDICHQPDLASFHGFFVSPASFKVTQDLAPVFSQSMISGFSDIIFPSPWNYVDKIKYEPSEEHPDLDYVEKENRLFWIGGTSEGVSRDGQWQGMPRQRLAHLVNNNTYNKVSVLLPADNPDTYSYRILDGLAPTEKLGLNASVHITDPIVRCRTDCEDQKQELGTGGRVDFQSHWNYRFLFDADGAGFSGRFLPFLQSHSLPFKTGLFRQWFDSRITAWLHFVPIDIRLHGLWSTLAYFGGVDIPVSVDDKGHPKAMMEPHDLQGRWIAEEGRKWAERVLRKEDMEIYFFRLLLEWGRLTDDQRDILGYTE</sequence>
<feature type="transmembrane region" description="Helical" evidence="4">
    <location>
        <begin position="41"/>
        <end position="59"/>
    </location>
</feature>
<evidence type="ECO:0000256" key="3">
    <source>
        <dbReference type="SAM" id="MobiDB-lite"/>
    </source>
</evidence>
<comment type="caution">
    <text evidence="6">The sequence shown here is derived from an EMBL/GenBank/DDBJ whole genome shotgun (WGS) entry which is preliminary data.</text>
</comment>
<feature type="transmembrane region" description="Helical" evidence="4">
    <location>
        <begin position="137"/>
        <end position="154"/>
    </location>
</feature>
<proteinExistence type="inferred from homology"/>
<dbReference type="STRING" id="109264.A0A1F8A1B5"/>
<feature type="transmembrane region" description="Helical" evidence="4">
    <location>
        <begin position="197"/>
        <end position="214"/>
    </location>
</feature>
<reference evidence="6 7" key="1">
    <citation type="journal article" date="2016" name="Genome Biol. Evol.">
        <title>Draft genome sequence of an aflatoxigenic Aspergillus species, A. bombycis.</title>
        <authorList>
            <person name="Moore G.G."/>
            <person name="Mack B.M."/>
            <person name="Beltz S.B."/>
            <person name="Gilbert M.K."/>
        </authorList>
    </citation>
    <scope>NUCLEOTIDE SEQUENCE [LARGE SCALE GENOMIC DNA]</scope>
    <source>
        <strain evidence="7">NRRL 26010</strain>
    </source>
</reference>
<dbReference type="InterPro" id="IPR006598">
    <property type="entry name" value="CAP10"/>
</dbReference>
<evidence type="ECO:0000313" key="7">
    <source>
        <dbReference type="Proteomes" id="UP000179179"/>
    </source>
</evidence>
<feature type="transmembrane region" description="Helical" evidence="4">
    <location>
        <begin position="395"/>
        <end position="419"/>
    </location>
</feature>
<dbReference type="AlphaFoldDB" id="A0A1F8A1B5"/>
<keyword evidence="4" id="KW-0472">Membrane</keyword>
<protein>
    <submittedName>
        <fullName evidence="6">Capsular associated protein</fullName>
    </submittedName>
</protein>
<dbReference type="InterPro" id="IPR051091">
    <property type="entry name" value="O-Glucosyltr/Glycosyltrsf_90"/>
</dbReference>
<dbReference type="PANTHER" id="PTHR12203">
    <property type="entry name" value="KDEL LYS-ASP-GLU-LEU CONTAINING - RELATED"/>
    <property type="match status" value="1"/>
</dbReference>
<feature type="region of interest" description="Disordered" evidence="3">
    <location>
        <begin position="589"/>
        <end position="611"/>
    </location>
</feature>
<comment type="similarity">
    <text evidence="1">Belongs to the glycosyltransferase 90 family.</text>
</comment>
<evidence type="ECO:0000256" key="2">
    <source>
        <dbReference type="ARBA" id="ARBA00022679"/>
    </source>
</evidence>
<evidence type="ECO:0000256" key="1">
    <source>
        <dbReference type="ARBA" id="ARBA00010118"/>
    </source>
</evidence>
<dbReference type="OrthoDB" id="541052at2759"/>
<feature type="transmembrane region" description="Helical" evidence="4">
    <location>
        <begin position="274"/>
        <end position="292"/>
    </location>
</feature>
<dbReference type="GeneID" id="34449923"/>
<organism evidence="6 7">
    <name type="scientific">Aspergillus bombycis</name>
    <dbReference type="NCBI Taxonomy" id="109264"/>
    <lineage>
        <taxon>Eukaryota</taxon>
        <taxon>Fungi</taxon>
        <taxon>Dikarya</taxon>
        <taxon>Ascomycota</taxon>
        <taxon>Pezizomycotina</taxon>
        <taxon>Eurotiomycetes</taxon>
        <taxon>Eurotiomycetidae</taxon>
        <taxon>Eurotiales</taxon>
        <taxon>Aspergillaceae</taxon>
        <taxon>Aspergillus</taxon>
    </lineage>
</organism>